<feature type="region of interest" description="Disordered" evidence="3">
    <location>
        <begin position="1"/>
        <end position="66"/>
    </location>
</feature>
<sequence length="1213" mass="133873">MSHPNPNPNPSPTRLGRQTRSGTQAGHFAPPPDVFSARPSEHTSAVSTKHAPSEHESGGVNVGADRSVPVVPPVVGDVPAVAVAAEEPRPWSPVTSENARTHRVMSSASNRPRDNNDDIFSVRSSSPPSVQRAQHEQSREHYLRQVNRYQALADSARPAAEIIEIRPVAPETPRPENPMGRSLMEQSVTTPATPATPEPVAGPSQHRDTGKGVDPREWGNLGFAQNLNEQDLQAQRDALNNYEEINRVVKDENHSMLPIPAFLINPTTPAMVHDISANPSAVVEQAQPANQSQSDRAKDKRITELEEIVRQLSVPREAPAPENQARAAADGHIANLVRRGNSRHVTVASAEPARTTPGRIAAGSTLDKAFRASVAPPDAPPPDPSDSSDSSSDGNRSDHDGDMSDAGRRSAAASRHRRMSLHHSSGRKPKMLLKPIPLTKYDGEMNATVFQKFNLDPETSSWDAVVHGAEHAEVLLKIDRSKGSSSGNKPTGSSPSQQTRGNGNGNSNRGPNIPTRGGTNVHGRNRGRGRGGRNSVNTGHDVNNPGRNVMRSSAVAVQNAGKESNKNSNANGERTMSQQKRNELLAKNACFVCEETGHMARDCPKSNMVVSKKKGKPPGMSTNAVSVASTSAVTQYETADVLESFLGSVALGDEVEGESYAEFLNSFDDSLLETQATHAGRHQPVGDLFAKNLMCALHFCQPYPGEEPVPEDNLFEERFMVIKLSPEQHYVSDLHHNTQTLIDSALLEDFEFQPGLWYARQRLEVMGLDPNDAPLEERYLLGLGDALLDGASTILDMAFGGFQRRPVREGPNGILLISDTIWGIATELPRALLRNEEFDLLAWYLSERGVSNDWTADLLPDVRTASHDWTYANHQWLDDISSEEASDSGSMPALESVSASSSDEELSVPMAEVPRIVIPGHSDEEFESRTWLWAHANEEHDRRLRSCVPRAHRIGDILGRSAASMLEFMQPYPGDELITWSDERRDTRRFRLERQADDYYVVFDSFHPETSTILPLEYLRVANFQLGLWYAHQIAHQLDMDVRLYYSELHSIEIAELLEAGVEQYFQEIRASLPSLGRISVEKMPRDLEDERPNTYLVTIPCDEHDLTVVILETALMNPRLDLVNWVLRHKQRWQSQIRHSREWLDSAEAEYFGSLFDGEFDSAADDGWTLLRRLGLGLKPPAWAWLDPAPAFEIPKPKPEPDMPAGLGPAPA</sequence>
<feature type="compositionally biased region" description="Polar residues" evidence="3">
    <location>
        <begin position="93"/>
        <end position="110"/>
    </location>
</feature>
<evidence type="ECO:0000313" key="5">
    <source>
        <dbReference type="EMBL" id="KAJ7616563.1"/>
    </source>
</evidence>
<gene>
    <name evidence="5" type="ORF">FB45DRAFT_1105783</name>
</gene>
<keyword evidence="2" id="KW-0863">Zinc-finger</keyword>
<feature type="compositionally biased region" description="Pro residues" evidence="3">
    <location>
        <begin position="1"/>
        <end position="11"/>
    </location>
</feature>
<keyword evidence="2" id="KW-0862">Zinc</keyword>
<dbReference type="Proteomes" id="UP001221142">
    <property type="component" value="Unassembled WGS sequence"/>
</dbReference>
<evidence type="ECO:0000256" key="1">
    <source>
        <dbReference type="ARBA" id="ARBA00022664"/>
    </source>
</evidence>
<evidence type="ECO:0000256" key="2">
    <source>
        <dbReference type="PROSITE-ProRule" id="PRU00047"/>
    </source>
</evidence>
<dbReference type="InterPro" id="IPR036875">
    <property type="entry name" value="Znf_CCHC_sf"/>
</dbReference>
<name>A0AAD7BCB9_9AGAR</name>
<feature type="region of interest" description="Disordered" evidence="3">
    <location>
        <begin position="163"/>
        <end position="211"/>
    </location>
</feature>
<feature type="compositionally biased region" description="Basic and acidic residues" evidence="3">
    <location>
        <begin position="395"/>
        <end position="408"/>
    </location>
</feature>
<dbReference type="EMBL" id="JARKIF010000022">
    <property type="protein sequence ID" value="KAJ7616563.1"/>
    <property type="molecule type" value="Genomic_DNA"/>
</dbReference>
<accession>A0AAD7BCB9</accession>
<dbReference type="PROSITE" id="PS50158">
    <property type="entry name" value="ZF_CCHC"/>
    <property type="match status" value="1"/>
</dbReference>
<comment type="caution">
    <text evidence="5">The sequence shown here is derived from an EMBL/GenBank/DDBJ whole genome shotgun (WGS) entry which is preliminary data.</text>
</comment>
<feature type="compositionally biased region" description="Polar residues" evidence="3">
    <location>
        <begin position="566"/>
        <end position="578"/>
    </location>
</feature>
<dbReference type="GO" id="GO:0008270">
    <property type="term" value="F:zinc ion binding"/>
    <property type="evidence" value="ECO:0007669"/>
    <property type="project" value="UniProtKB-KW"/>
</dbReference>
<dbReference type="GO" id="GO:0006397">
    <property type="term" value="P:mRNA processing"/>
    <property type="evidence" value="ECO:0007669"/>
    <property type="project" value="UniProtKB-KW"/>
</dbReference>
<dbReference type="InterPro" id="IPR001878">
    <property type="entry name" value="Znf_CCHC"/>
</dbReference>
<feature type="compositionally biased region" description="Polar residues" evidence="3">
    <location>
        <begin position="483"/>
        <end position="499"/>
    </location>
</feature>
<dbReference type="GO" id="GO:0003676">
    <property type="term" value="F:nucleic acid binding"/>
    <property type="evidence" value="ECO:0007669"/>
    <property type="project" value="InterPro"/>
</dbReference>
<feature type="compositionally biased region" description="Basic residues" evidence="3">
    <location>
        <begin position="414"/>
        <end position="431"/>
    </location>
</feature>
<dbReference type="AlphaFoldDB" id="A0AAD7BCB9"/>
<feature type="region of interest" description="Disordered" evidence="3">
    <location>
        <begin position="479"/>
        <end position="578"/>
    </location>
</feature>
<keyword evidence="1" id="KW-0507">mRNA processing</keyword>
<feature type="region of interest" description="Disordered" evidence="3">
    <location>
        <begin position="83"/>
        <end position="139"/>
    </location>
</feature>
<feature type="region of interest" description="Disordered" evidence="3">
    <location>
        <begin position="336"/>
        <end position="433"/>
    </location>
</feature>
<feature type="domain" description="CCHC-type" evidence="4">
    <location>
        <begin position="590"/>
        <end position="605"/>
    </location>
</feature>
<dbReference type="Gene3D" id="4.10.60.10">
    <property type="entry name" value="Zinc finger, CCHC-type"/>
    <property type="match status" value="1"/>
</dbReference>
<feature type="region of interest" description="Disordered" evidence="3">
    <location>
        <begin position="882"/>
        <end position="905"/>
    </location>
</feature>
<organism evidence="5 6">
    <name type="scientific">Roridomyces roridus</name>
    <dbReference type="NCBI Taxonomy" id="1738132"/>
    <lineage>
        <taxon>Eukaryota</taxon>
        <taxon>Fungi</taxon>
        <taxon>Dikarya</taxon>
        <taxon>Basidiomycota</taxon>
        <taxon>Agaricomycotina</taxon>
        <taxon>Agaricomycetes</taxon>
        <taxon>Agaricomycetidae</taxon>
        <taxon>Agaricales</taxon>
        <taxon>Marasmiineae</taxon>
        <taxon>Mycenaceae</taxon>
        <taxon>Roridomyces</taxon>
    </lineage>
</organism>
<evidence type="ECO:0000256" key="3">
    <source>
        <dbReference type="SAM" id="MobiDB-lite"/>
    </source>
</evidence>
<feature type="compositionally biased region" description="Low complexity" evidence="3">
    <location>
        <begin position="505"/>
        <end position="522"/>
    </location>
</feature>
<proteinExistence type="predicted"/>
<keyword evidence="6" id="KW-1185">Reference proteome</keyword>
<dbReference type="SMART" id="SM00343">
    <property type="entry name" value="ZnF_C2HC"/>
    <property type="match status" value="1"/>
</dbReference>
<evidence type="ECO:0000313" key="6">
    <source>
        <dbReference type="Proteomes" id="UP001221142"/>
    </source>
</evidence>
<protein>
    <recommendedName>
        <fullName evidence="4">CCHC-type domain-containing protein</fullName>
    </recommendedName>
</protein>
<keyword evidence="2" id="KW-0479">Metal-binding</keyword>
<feature type="compositionally biased region" description="Low complexity" evidence="3">
    <location>
        <begin position="121"/>
        <end position="132"/>
    </location>
</feature>
<dbReference type="Pfam" id="PF00098">
    <property type="entry name" value="zf-CCHC"/>
    <property type="match status" value="1"/>
</dbReference>
<reference evidence="5" key="1">
    <citation type="submission" date="2023-03" db="EMBL/GenBank/DDBJ databases">
        <title>Massive genome expansion in bonnet fungi (Mycena s.s.) driven by repeated elements and novel gene families across ecological guilds.</title>
        <authorList>
            <consortium name="Lawrence Berkeley National Laboratory"/>
            <person name="Harder C.B."/>
            <person name="Miyauchi S."/>
            <person name="Viragh M."/>
            <person name="Kuo A."/>
            <person name="Thoen E."/>
            <person name="Andreopoulos B."/>
            <person name="Lu D."/>
            <person name="Skrede I."/>
            <person name="Drula E."/>
            <person name="Henrissat B."/>
            <person name="Morin E."/>
            <person name="Kohler A."/>
            <person name="Barry K."/>
            <person name="LaButti K."/>
            <person name="Morin E."/>
            <person name="Salamov A."/>
            <person name="Lipzen A."/>
            <person name="Mereny Z."/>
            <person name="Hegedus B."/>
            <person name="Baldrian P."/>
            <person name="Stursova M."/>
            <person name="Weitz H."/>
            <person name="Taylor A."/>
            <person name="Grigoriev I.V."/>
            <person name="Nagy L.G."/>
            <person name="Martin F."/>
            <person name="Kauserud H."/>
        </authorList>
    </citation>
    <scope>NUCLEOTIDE SEQUENCE</scope>
    <source>
        <strain evidence="5">9284</strain>
    </source>
</reference>
<feature type="compositionally biased region" description="Low complexity" evidence="3">
    <location>
        <begin position="188"/>
        <end position="201"/>
    </location>
</feature>
<dbReference type="SUPFAM" id="SSF57756">
    <property type="entry name" value="Retrovirus zinc finger-like domains"/>
    <property type="match status" value="1"/>
</dbReference>
<evidence type="ECO:0000259" key="4">
    <source>
        <dbReference type="PROSITE" id="PS50158"/>
    </source>
</evidence>